<sequence length="338" mass="37353">MTGWTEEGLLRSWRVLATQDDSANWRFVHLTDVGPVAVEAGCQFPGRREALIVSFPRAAMSMPGGLPDGKGFDVLTIRDGGLFSDRTAIALVRRPEGSLDIFTVMAADVLRTLDTARTHSPRDLAEAFIGRVSDWQTFMARKRRPLSLQAQVGLMGELWLLSQLIQHGASTTAVDCWQGPLHSAQDFLIGSGAVEVKSSIVGNSFLARINSIEQLDSDGCLMFLAAVRFEEAPDGMNLVEMVERLRETLPAAGQLRLFEAMLLLSGYDEDHVEHYRVKLKLSDARFFPVEDDFPCLRRATVPAQVRKAVYTLDVDALEQLAIPVEQAFSSLGLVKHEP</sequence>
<evidence type="ECO:0000313" key="2">
    <source>
        <dbReference type="Proteomes" id="UP000477083"/>
    </source>
</evidence>
<name>A0A6L8VN93_9RHOB</name>
<dbReference type="RefSeq" id="WP_161348674.1">
    <property type="nucleotide sequence ID" value="NZ_BMGW01000024.1"/>
</dbReference>
<dbReference type="Pfam" id="PF14390">
    <property type="entry name" value="DUF4420"/>
    <property type="match status" value="1"/>
</dbReference>
<comment type="caution">
    <text evidence="1">The sequence shown here is derived from an EMBL/GenBank/DDBJ whole genome shotgun (WGS) entry which is preliminary data.</text>
</comment>
<dbReference type="OrthoDB" id="2808696at2"/>
<protein>
    <submittedName>
        <fullName evidence="1">PD-(D/E)XK motif protein</fullName>
    </submittedName>
</protein>
<accession>A0A6L8VN93</accession>
<gene>
    <name evidence="1" type="ORF">GS660_19580</name>
</gene>
<keyword evidence="2" id="KW-1185">Reference proteome</keyword>
<organism evidence="1 2">
    <name type="scientific">Frigidibacter albus</name>
    <dbReference type="NCBI Taxonomy" id="1465486"/>
    <lineage>
        <taxon>Bacteria</taxon>
        <taxon>Pseudomonadati</taxon>
        <taxon>Pseudomonadota</taxon>
        <taxon>Alphaproteobacteria</taxon>
        <taxon>Rhodobacterales</taxon>
        <taxon>Paracoccaceae</taxon>
        <taxon>Frigidibacter</taxon>
    </lineage>
</organism>
<proteinExistence type="predicted"/>
<dbReference type="InterPro" id="IPR025534">
    <property type="entry name" value="DUF4420"/>
</dbReference>
<dbReference type="Proteomes" id="UP000477083">
    <property type="component" value="Unassembled WGS sequence"/>
</dbReference>
<evidence type="ECO:0000313" key="1">
    <source>
        <dbReference type="EMBL" id="MZQ91291.1"/>
    </source>
</evidence>
<dbReference type="AlphaFoldDB" id="A0A6L8VN93"/>
<dbReference type="EMBL" id="WWNR01000024">
    <property type="protein sequence ID" value="MZQ91291.1"/>
    <property type="molecule type" value="Genomic_DNA"/>
</dbReference>
<reference evidence="1 2" key="1">
    <citation type="submission" date="2020-01" db="EMBL/GenBank/DDBJ databases">
        <title>Frigidibacter albus SP32T (=CGMCC 1.13995T).</title>
        <authorList>
            <person name="Liao X."/>
        </authorList>
    </citation>
    <scope>NUCLEOTIDE SEQUENCE [LARGE SCALE GENOMIC DNA]</scope>
    <source>
        <strain evidence="1 2">SP32</strain>
    </source>
</reference>